<comment type="caution">
    <text evidence="10">Lacks conserved residue(s) required for the propagation of feature annotation.</text>
</comment>
<comment type="subunit">
    <text evidence="10">Monomer.</text>
</comment>
<evidence type="ECO:0000313" key="14">
    <source>
        <dbReference type="EMBL" id="BBL04930.1"/>
    </source>
</evidence>
<comment type="similarity">
    <text evidence="3 10 13">Belongs to the IPP transferase family.</text>
</comment>
<name>A0A4Y1WVB1_9BACT</name>
<keyword evidence="7 10" id="KW-0067">ATP-binding</keyword>
<dbReference type="Gene3D" id="1.10.20.140">
    <property type="match status" value="1"/>
</dbReference>
<dbReference type="InterPro" id="IPR018022">
    <property type="entry name" value="IPT"/>
</dbReference>
<feature type="site" description="Interaction with substrate tRNA" evidence="10">
    <location>
        <position position="124"/>
    </location>
</feature>
<evidence type="ECO:0000256" key="13">
    <source>
        <dbReference type="RuleBase" id="RU003785"/>
    </source>
</evidence>
<protein>
    <recommendedName>
        <fullName evidence="10">tRNA dimethylallyltransferase</fullName>
        <ecNumber evidence="10">2.5.1.75</ecNumber>
    </recommendedName>
    <alternativeName>
        <fullName evidence="10">Dimethylallyl diphosphate:tRNA dimethylallyltransferase</fullName>
        <shortName evidence="10">DMAPP:tRNA dimethylallyltransferase</shortName>
        <shortName evidence="10">DMATase</shortName>
    </alternativeName>
    <alternativeName>
        <fullName evidence="10">Isopentenyl-diphosphate:tRNA isopentenyltransferase</fullName>
        <shortName evidence="10">IPP transferase</shortName>
        <shortName evidence="10">IPPT</shortName>
        <shortName evidence="10">IPTase</shortName>
    </alternativeName>
</protein>
<dbReference type="GeneID" id="78342957"/>
<keyword evidence="4 10" id="KW-0808">Transferase</keyword>
<dbReference type="KEGG" id="acou:A5CBH24_22430"/>
<feature type="region of interest" description="Interaction with substrate tRNA" evidence="10">
    <location>
        <begin position="36"/>
        <end position="39"/>
    </location>
</feature>
<dbReference type="OrthoDB" id="9776390at2"/>
<accession>A0A4Y1WVB1</accession>
<dbReference type="GO" id="GO:0005524">
    <property type="term" value="F:ATP binding"/>
    <property type="evidence" value="ECO:0007669"/>
    <property type="project" value="UniProtKB-UniRule"/>
</dbReference>
<keyword evidence="15" id="KW-1185">Reference proteome</keyword>
<evidence type="ECO:0000256" key="3">
    <source>
        <dbReference type="ARBA" id="ARBA00005842"/>
    </source>
</evidence>
<sequence length="305" mass="34609">MSRSQLIVIVGPTGAGKTDLSVRIAGHYGAPILSTDSRQIYRELPIGTAQPSSDQLHAVEHHFIASHNITQEFNCGAFESSALQLLETLFRRGRRVVAVGGSGLYVRALCEGMDDLPQADGALRRELMRQLETEGVEALAERLKRLDPVYYGEVDLRNPARVLRAVEVCLQTGRPFSSQRTGLRKQRPFDIVKIGVTLPREELYARIDRRVDAMLEAGLEEEARRMLPYRSLNALQTVGYREFFDYFDGTVTRDEAITLIKRNSRRYAKRQLTWFRRDAEIRWFSPFDTEGVIAWIDAQSGAGEY</sequence>
<dbReference type="NCBIfam" id="TIGR00174">
    <property type="entry name" value="miaA"/>
    <property type="match status" value="1"/>
</dbReference>
<dbReference type="EC" id="2.5.1.75" evidence="10"/>
<feature type="binding site" evidence="10">
    <location>
        <begin position="13"/>
        <end position="18"/>
    </location>
    <ligand>
        <name>substrate</name>
    </ligand>
</feature>
<reference evidence="15" key="1">
    <citation type="submission" date="2019-06" db="EMBL/GenBank/DDBJ databases">
        <title>Alistipes onderdonkii subsp. vulgaris subsp. nov., Alistipes dispar sp. nov. and Alistipes communis sp. nov., isolated from human faeces, and creation of Alistipes onderdonkii subsp. onderdonkii subsp. nov.</title>
        <authorList>
            <person name="Sakamoto M."/>
            <person name="Ikeyama N."/>
            <person name="Ogata Y."/>
            <person name="Suda W."/>
            <person name="Iino T."/>
            <person name="Hattori M."/>
            <person name="Ohkuma M."/>
        </authorList>
    </citation>
    <scope>NUCLEOTIDE SEQUENCE [LARGE SCALE GENOMIC DNA]</scope>
    <source>
        <strain evidence="15">5CBH24</strain>
    </source>
</reference>
<dbReference type="SUPFAM" id="SSF52540">
    <property type="entry name" value="P-loop containing nucleoside triphosphate hydrolases"/>
    <property type="match status" value="2"/>
</dbReference>
<keyword evidence="5 10" id="KW-0819">tRNA processing</keyword>
<dbReference type="Proteomes" id="UP000318946">
    <property type="component" value="Chromosome"/>
</dbReference>
<dbReference type="InterPro" id="IPR027417">
    <property type="entry name" value="P-loop_NTPase"/>
</dbReference>
<organism evidence="14 15">
    <name type="scientific">Alistipes communis</name>
    <dbReference type="NCBI Taxonomy" id="2585118"/>
    <lineage>
        <taxon>Bacteria</taxon>
        <taxon>Pseudomonadati</taxon>
        <taxon>Bacteroidota</taxon>
        <taxon>Bacteroidia</taxon>
        <taxon>Bacteroidales</taxon>
        <taxon>Rikenellaceae</taxon>
        <taxon>Alistipes</taxon>
    </lineage>
</organism>
<evidence type="ECO:0000256" key="4">
    <source>
        <dbReference type="ARBA" id="ARBA00022679"/>
    </source>
</evidence>
<evidence type="ECO:0000256" key="9">
    <source>
        <dbReference type="ARBA" id="ARBA00049563"/>
    </source>
</evidence>
<evidence type="ECO:0000256" key="2">
    <source>
        <dbReference type="ARBA" id="ARBA00003213"/>
    </source>
</evidence>
<evidence type="ECO:0000256" key="7">
    <source>
        <dbReference type="ARBA" id="ARBA00022840"/>
    </source>
</evidence>
<dbReference type="Pfam" id="PF01715">
    <property type="entry name" value="IPPT"/>
    <property type="match status" value="1"/>
</dbReference>
<feature type="site" description="Interaction with substrate tRNA" evidence="10">
    <location>
        <position position="102"/>
    </location>
</feature>
<evidence type="ECO:0000256" key="1">
    <source>
        <dbReference type="ARBA" id="ARBA00001946"/>
    </source>
</evidence>
<evidence type="ECO:0000256" key="10">
    <source>
        <dbReference type="HAMAP-Rule" id="MF_00185"/>
    </source>
</evidence>
<gene>
    <name evidence="14" type="primary">miaA1</name>
    <name evidence="10" type="synonym">miaA</name>
    <name evidence="14" type="ORF">A5CBH24_22430</name>
</gene>
<evidence type="ECO:0000256" key="5">
    <source>
        <dbReference type="ARBA" id="ARBA00022694"/>
    </source>
</evidence>
<dbReference type="AlphaFoldDB" id="A0A4Y1WVB1"/>
<keyword evidence="8 10" id="KW-0460">Magnesium</keyword>
<evidence type="ECO:0000256" key="6">
    <source>
        <dbReference type="ARBA" id="ARBA00022741"/>
    </source>
</evidence>
<evidence type="ECO:0000256" key="8">
    <source>
        <dbReference type="ARBA" id="ARBA00022842"/>
    </source>
</evidence>
<evidence type="ECO:0000256" key="11">
    <source>
        <dbReference type="RuleBase" id="RU003783"/>
    </source>
</evidence>
<dbReference type="EMBL" id="AP019735">
    <property type="protein sequence ID" value="BBL04930.1"/>
    <property type="molecule type" value="Genomic_DNA"/>
</dbReference>
<dbReference type="PANTHER" id="PTHR11088:SF60">
    <property type="entry name" value="TRNA DIMETHYLALLYLTRANSFERASE"/>
    <property type="match status" value="1"/>
</dbReference>
<keyword evidence="6 10" id="KW-0547">Nucleotide-binding</keyword>
<dbReference type="HAMAP" id="MF_00185">
    <property type="entry name" value="IPP_trans"/>
    <property type="match status" value="1"/>
</dbReference>
<dbReference type="Gene3D" id="3.40.50.300">
    <property type="entry name" value="P-loop containing nucleotide triphosphate hydrolases"/>
    <property type="match status" value="1"/>
</dbReference>
<dbReference type="GO" id="GO:0006400">
    <property type="term" value="P:tRNA modification"/>
    <property type="evidence" value="ECO:0007669"/>
    <property type="project" value="TreeGrafter"/>
</dbReference>
<dbReference type="InterPro" id="IPR039657">
    <property type="entry name" value="Dimethylallyltransferase"/>
</dbReference>
<evidence type="ECO:0000256" key="12">
    <source>
        <dbReference type="RuleBase" id="RU003784"/>
    </source>
</evidence>
<dbReference type="RefSeq" id="WP_019129657.1">
    <property type="nucleotide sequence ID" value="NZ_AP019735.1"/>
</dbReference>
<comment type="function">
    <text evidence="2 10 12">Catalyzes the transfer of a dimethylallyl group onto the adenine at position 37 in tRNAs that read codons beginning with uridine, leading to the formation of N6-(dimethylallyl)adenosine (i(6)A).</text>
</comment>
<evidence type="ECO:0000313" key="15">
    <source>
        <dbReference type="Proteomes" id="UP000318946"/>
    </source>
</evidence>
<comment type="catalytic activity">
    <reaction evidence="9 10 11">
        <text>adenosine(37) in tRNA + dimethylallyl diphosphate = N(6)-dimethylallyladenosine(37) in tRNA + diphosphate</text>
        <dbReference type="Rhea" id="RHEA:26482"/>
        <dbReference type="Rhea" id="RHEA-COMP:10162"/>
        <dbReference type="Rhea" id="RHEA-COMP:10375"/>
        <dbReference type="ChEBI" id="CHEBI:33019"/>
        <dbReference type="ChEBI" id="CHEBI:57623"/>
        <dbReference type="ChEBI" id="CHEBI:74411"/>
        <dbReference type="ChEBI" id="CHEBI:74415"/>
        <dbReference type="EC" id="2.5.1.75"/>
    </reaction>
</comment>
<feature type="binding site" evidence="10">
    <location>
        <begin position="11"/>
        <end position="18"/>
    </location>
    <ligand>
        <name>ATP</name>
        <dbReference type="ChEBI" id="CHEBI:30616"/>
    </ligand>
</feature>
<proteinExistence type="inferred from homology"/>
<comment type="cofactor">
    <cofactor evidence="1 10">
        <name>Mg(2+)</name>
        <dbReference type="ChEBI" id="CHEBI:18420"/>
    </cofactor>
</comment>
<dbReference type="PANTHER" id="PTHR11088">
    <property type="entry name" value="TRNA DIMETHYLALLYLTRANSFERASE"/>
    <property type="match status" value="1"/>
</dbReference>
<dbReference type="GO" id="GO:0052381">
    <property type="term" value="F:tRNA dimethylallyltransferase activity"/>
    <property type="evidence" value="ECO:0007669"/>
    <property type="project" value="UniProtKB-UniRule"/>
</dbReference>